<comment type="caution">
    <text evidence="6">The sequence shown here is derived from an EMBL/GenBank/DDBJ whole genome shotgun (WGS) entry which is preliminary data.</text>
</comment>
<dbReference type="SUPFAM" id="SSF75005">
    <property type="entry name" value="Arabinanase/levansucrase/invertase"/>
    <property type="match status" value="1"/>
</dbReference>
<name>A0AAN7CRS8_9PEZI</name>
<gene>
    <name evidence="6" type="ORF">C7999DRAFT_32490</name>
</gene>
<evidence type="ECO:0000256" key="4">
    <source>
        <dbReference type="RuleBase" id="RU361187"/>
    </source>
</evidence>
<dbReference type="GO" id="GO:0004553">
    <property type="term" value="F:hydrolase activity, hydrolyzing O-glycosyl compounds"/>
    <property type="evidence" value="ECO:0007669"/>
    <property type="project" value="InterPro"/>
</dbReference>
<evidence type="ECO:0000313" key="7">
    <source>
        <dbReference type="Proteomes" id="UP001303647"/>
    </source>
</evidence>
<keyword evidence="7" id="KW-1185">Reference proteome</keyword>
<dbReference type="GO" id="GO:0005975">
    <property type="term" value="P:carbohydrate metabolic process"/>
    <property type="evidence" value="ECO:0007669"/>
    <property type="project" value="InterPro"/>
</dbReference>
<reference evidence="6" key="2">
    <citation type="submission" date="2023-05" db="EMBL/GenBank/DDBJ databases">
        <authorList>
            <consortium name="Lawrence Berkeley National Laboratory"/>
            <person name="Steindorff A."/>
            <person name="Hensen N."/>
            <person name="Bonometti L."/>
            <person name="Westerberg I."/>
            <person name="Brannstrom I.O."/>
            <person name="Guillou S."/>
            <person name="Cros-Aarteil S."/>
            <person name="Calhoun S."/>
            <person name="Haridas S."/>
            <person name="Kuo A."/>
            <person name="Mondo S."/>
            <person name="Pangilinan J."/>
            <person name="Riley R."/>
            <person name="Labutti K."/>
            <person name="Andreopoulos B."/>
            <person name="Lipzen A."/>
            <person name="Chen C."/>
            <person name="Yanf M."/>
            <person name="Daum C."/>
            <person name="Ng V."/>
            <person name="Clum A."/>
            <person name="Ohm R."/>
            <person name="Martin F."/>
            <person name="Silar P."/>
            <person name="Natvig D."/>
            <person name="Lalanne C."/>
            <person name="Gautier V."/>
            <person name="Ament-Velasquez S.L."/>
            <person name="Kruys A."/>
            <person name="Hutchinson M.I."/>
            <person name="Powell A.J."/>
            <person name="Barry K."/>
            <person name="Miller A.N."/>
            <person name="Grigoriev I.V."/>
            <person name="Debuchy R."/>
            <person name="Gladieux P."/>
            <person name="Thoren M.H."/>
            <person name="Johannesson H."/>
        </authorList>
    </citation>
    <scope>NUCLEOTIDE SEQUENCE</scope>
    <source>
        <strain evidence="6">CBS 359.72</strain>
    </source>
</reference>
<evidence type="ECO:0000256" key="1">
    <source>
        <dbReference type="ARBA" id="ARBA00009865"/>
    </source>
</evidence>
<dbReference type="InterPro" id="IPR006710">
    <property type="entry name" value="Glyco_hydro_43"/>
</dbReference>
<organism evidence="6 7">
    <name type="scientific">Corynascus novoguineensis</name>
    <dbReference type="NCBI Taxonomy" id="1126955"/>
    <lineage>
        <taxon>Eukaryota</taxon>
        <taxon>Fungi</taxon>
        <taxon>Dikarya</taxon>
        <taxon>Ascomycota</taxon>
        <taxon>Pezizomycotina</taxon>
        <taxon>Sordariomycetes</taxon>
        <taxon>Sordariomycetidae</taxon>
        <taxon>Sordariales</taxon>
        <taxon>Chaetomiaceae</taxon>
        <taxon>Corynascus</taxon>
    </lineage>
</organism>
<dbReference type="PANTHER" id="PTHR42812:SF15">
    <property type="entry name" value="HYDROLASE, PUTATIVE (AFU_ORTHOLOGUE AFUA_2G00930)-RELATED"/>
    <property type="match status" value="1"/>
</dbReference>
<dbReference type="CDD" id="cd09001">
    <property type="entry name" value="GH43_FsAxh1-like"/>
    <property type="match status" value="1"/>
</dbReference>
<dbReference type="InterPro" id="IPR051795">
    <property type="entry name" value="Glycosyl_Hydrlase_43"/>
</dbReference>
<dbReference type="AlphaFoldDB" id="A0AAN7CRS8"/>
<dbReference type="EMBL" id="MU857660">
    <property type="protein sequence ID" value="KAK4247119.1"/>
    <property type="molecule type" value="Genomic_DNA"/>
</dbReference>
<reference evidence="6" key="1">
    <citation type="journal article" date="2023" name="Mol. Phylogenet. Evol.">
        <title>Genome-scale phylogeny and comparative genomics of the fungal order Sordariales.</title>
        <authorList>
            <person name="Hensen N."/>
            <person name="Bonometti L."/>
            <person name="Westerberg I."/>
            <person name="Brannstrom I.O."/>
            <person name="Guillou S."/>
            <person name="Cros-Aarteil S."/>
            <person name="Calhoun S."/>
            <person name="Haridas S."/>
            <person name="Kuo A."/>
            <person name="Mondo S."/>
            <person name="Pangilinan J."/>
            <person name="Riley R."/>
            <person name="LaButti K."/>
            <person name="Andreopoulos B."/>
            <person name="Lipzen A."/>
            <person name="Chen C."/>
            <person name="Yan M."/>
            <person name="Daum C."/>
            <person name="Ng V."/>
            <person name="Clum A."/>
            <person name="Steindorff A."/>
            <person name="Ohm R.A."/>
            <person name="Martin F."/>
            <person name="Silar P."/>
            <person name="Natvig D.O."/>
            <person name="Lalanne C."/>
            <person name="Gautier V."/>
            <person name="Ament-Velasquez S.L."/>
            <person name="Kruys A."/>
            <person name="Hutchinson M.I."/>
            <person name="Powell A.J."/>
            <person name="Barry K."/>
            <person name="Miller A.N."/>
            <person name="Grigoriev I.V."/>
            <person name="Debuchy R."/>
            <person name="Gladieux P."/>
            <person name="Hiltunen Thoren M."/>
            <person name="Johannesson H."/>
        </authorList>
    </citation>
    <scope>NUCLEOTIDE SEQUENCE</scope>
    <source>
        <strain evidence="6">CBS 359.72</strain>
    </source>
</reference>
<dbReference type="InterPro" id="IPR013320">
    <property type="entry name" value="ConA-like_dom_sf"/>
</dbReference>
<feature type="domain" description="Beta-xylosidase C-terminal Concanavalin A-like" evidence="5">
    <location>
        <begin position="353"/>
        <end position="542"/>
    </location>
</feature>
<dbReference type="Proteomes" id="UP001303647">
    <property type="component" value="Unassembled WGS sequence"/>
</dbReference>
<evidence type="ECO:0000313" key="6">
    <source>
        <dbReference type="EMBL" id="KAK4247119.1"/>
    </source>
</evidence>
<evidence type="ECO:0000256" key="2">
    <source>
        <dbReference type="ARBA" id="ARBA00022801"/>
    </source>
</evidence>
<dbReference type="Gene3D" id="2.60.120.200">
    <property type="match status" value="1"/>
</dbReference>
<keyword evidence="3 4" id="KW-0326">Glycosidase</keyword>
<dbReference type="InterPro" id="IPR041542">
    <property type="entry name" value="GH43_C2"/>
</dbReference>
<accession>A0AAN7CRS8</accession>
<sequence>MLKSALVTALAMAANNPFLGVEAAVRTRAEANGTFKNPILYEDFPDNDVSVGPDGAYYLSASNFHFSPGAPILRSYDLVDWEFVGHSIPRLNFGDGYDLPPSGERAYRGGTWASTLRYRESTGLWYWIGCTNFWITWVFTAPAPEGPWTQSGNYGGGVCFYDNGLLIDDDDTMYVVYTYDGGKQVNVTQLAPDGLSTIRTEKVIVPGQVGTDSLEGNRMYKINGLYYILNDHPGSTAYVWKSDSPWGPYEGKPLADNVPGPLPGGGAPHQGSLVPTPSGDWYFMSFTWAYPAGRLPVLAPIEFQEDGFPVLVTSNSTSTASWGETYPLPLPRKPLNYTWARTHYDFSTFAPATPLPPTLEFNHNPDDSNYTVGDGLTLYTASVTPDDDLYAARNTLTHRTHGEFPSATARLDVSAMADGDRAGLAVFRDRSAYVGVHCSGEGEEKVYEVVARFNLTLDEWGSGETLDLGEVVERVELGSGDVGDIWLRVAMDARPDGDHTANFEYSVDGGETFAPIGGAYQLYTEWAFFVGYRFAIFNYATKTLGGSVRVLSFATDSGSEEA</sequence>
<proteinExistence type="inferred from homology"/>
<dbReference type="InterPro" id="IPR023296">
    <property type="entry name" value="Glyco_hydro_beta-prop_sf"/>
</dbReference>
<keyword evidence="2 4" id="KW-0378">Hydrolase</keyword>
<evidence type="ECO:0000256" key="3">
    <source>
        <dbReference type="ARBA" id="ARBA00023295"/>
    </source>
</evidence>
<protein>
    <submittedName>
        <fullName evidence="6">Hydrolase-like protein</fullName>
    </submittedName>
</protein>
<dbReference type="SUPFAM" id="SSF49899">
    <property type="entry name" value="Concanavalin A-like lectins/glucanases"/>
    <property type="match status" value="1"/>
</dbReference>
<comment type="similarity">
    <text evidence="1 4">Belongs to the glycosyl hydrolase 43 family.</text>
</comment>
<evidence type="ECO:0000259" key="5">
    <source>
        <dbReference type="Pfam" id="PF17851"/>
    </source>
</evidence>
<dbReference type="Pfam" id="PF17851">
    <property type="entry name" value="GH43_C2"/>
    <property type="match status" value="1"/>
</dbReference>
<dbReference type="PANTHER" id="PTHR42812">
    <property type="entry name" value="BETA-XYLOSIDASE"/>
    <property type="match status" value="1"/>
</dbReference>
<dbReference type="Gene3D" id="2.115.10.20">
    <property type="entry name" value="Glycosyl hydrolase domain, family 43"/>
    <property type="match status" value="1"/>
</dbReference>
<dbReference type="Pfam" id="PF04616">
    <property type="entry name" value="Glyco_hydro_43"/>
    <property type="match status" value="1"/>
</dbReference>